<comment type="caution">
    <text evidence="8">The sequence shown here is derived from an EMBL/GenBank/DDBJ whole genome shotgun (WGS) entry which is preliminary data.</text>
</comment>
<dbReference type="Gene3D" id="3.40.720.10">
    <property type="entry name" value="Alkaline Phosphatase, subunit A"/>
    <property type="match status" value="1"/>
</dbReference>
<sequence length="559" mass="61790">MLKPLSTLALGIALAVPYAQTVQAAATRDQSERPNILVVVADDLGYADIGSFGGEIDTPNLDALAGAGLRFANFHAEPACSPTRAALLTGVDPHKAGLGNMAEELAPNQQGKPGYEGYLNNRVVSIASLLRDSGYETYLSGKWHLGKTEETSPAARGFDKSFALLVSGSHFDDMKPAYAPTPDAKALYREGMTLLDTLPDNFEYSTQFYVDQMIDYIEADKDSGKPFFGYLAYFAPHWPLQAPDAALKKYQGRYDEGYDVILERRLEQQKALGLIPADAEGAERPPKGKAWSELTPEQQKIEKRQMEVYAAMVDQIDVHTGRLIDYLKANDLYDNTVVLFISDNGPEGHDLDETWPGDQFPAIRKVIDETHDFSYEQMGRVGSYTFYGPNWAQVSSPAFRLHKGFPTEGGTRVPAMLRMPGDARKGEIVDDLVTVRDVTPTLLELAGVEHPGSLYKDREVEPMTGLSFASLPQGGKMPERVVGGELFGKRFVRAGDWKLVHMPEPWGTGEWNLYNLKSDLAERHDLAAEEPEKLAEMKGLWEQYAADNNVILPDQVSGY</sequence>
<evidence type="ECO:0000313" key="9">
    <source>
        <dbReference type="Proteomes" id="UP000599578"/>
    </source>
</evidence>
<dbReference type="EMBL" id="BMLT01000003">
    <property type="protein sequence ID" value="GGO79351.1"/>
    <property type="molecule type" value="Genomic_DNA"/>
</dbReference>
<evidence type="ECO:0000313" key="8">
    <source>
        <dbReference type="EMBL" id="GGO79351.1"/>
    </source>
</evidence>
<dbReference type="InterPro" id="IPR017850">
    <property type="entry name" value="Alkaline_phosphatase_core_sf"/>
</dbReference>
<reference evidence="8 9" key="1">
    <citation type="journal article" date="2014" name="Int. J. Syst. Evol. Microbiol.">
        <title>Complete genome sequence of Corynebacterium casei LMG S-19264T (=DSM 44701T), isolated from a smear-ripened cheese.</title>
        <authorList>
            <consortium name="US DOE Joint Genome Institute (JGI-PGF)"/>
            <person name="Walter F."/>
            <person name="Albersmeier A."/>
            <person name="Kalinowski J."/>
            <person name="Ruckert C."/>
        </authorList>
    </citation>
    <scope>NUCLEOTIDE SEQUENCE [LARGE SCALE GENOMIC DNA]</scope>
    <source>
        <strain evidence="8 9">CGMCC 1.7286</strain>
    </source>
</reference>
<evidence type="ECO:0000256" key="5">
    <source>
        <dbReference type="SAM" id="MobiDB-lite"/>
    </source>
</evidence>
<dbReference type="InterPro" id="IPR050738">
    <property type="entry name" value="Sulfatase"/>
</dbReference>
<protein>
    <submittedName>
        <fullName evidence="8">Arylsulfatase</fullName>
    </submittedName>
</protein>
<keyword evidence="4" id="KW-0106">Calcium</keyword>
<keyword evidence="2" id="KW-0479">Metal-binding</keyword>
<evidence type="ECO:0000256" key="2">
    <source>
        <dbReference type="ARBA" id="ARBA00022723"/>
    </source>
</evidence>
<dbReference type="Pfam" id="PF00884">
    <property type="entry name" value="Sulfatase"/>
    <property type="match status" value="1"/>
</dbReference>
<keyword evidence="6" id="KW-0732">Signal</keyword>
<comment type="similarity">
    <text evidence="1">Belongs to the sulfatase family.</text>
</comment>
<feature type="region of interest" description="Disordered" evidence="5">
    <location>
        <begin position="276"/>
        <end position="295"/>
    </location>
</feature>
<dbReference type="Gene3D" id="3.30.1120.10">
    <property type="match status" value="1"/>
</dbReference>
<feature type="domain" description="Sulfatase N-terminal" evidence="7">
    <location>
        <begin position="34"/>
        <end position="448"/>
    </location>
</feature>
<dbReference type="InterPro" id="IPR000917">
    <property type="entry name" value="Sulfatase_N"/>
</dbReference>
<keyword evidence="3" id="KW-0378">Hydrolase</keyword>
<dbReference type="Proteomes" id="UP000599578">
    <property type="component" value="Unassembled WGS sequence"/>
</dbReference>
<proteinExistence type="inferred from homology"/>
<evidence type="ECO:0000256" key="6">
    <source>
        <dbReference type="SAM" id="SignalP"/>
    </source>
</evidence>
<dbReference type="SUPFAM" id="SSF53649">
    <property type="entry name" value="Alkaline phosphatase-like"/>
    <property type="match status" value="1"/>
</dbReference>
<dbReference type="PANTHER" id="PTHR42693">
    <property type="entry name" value="ARYLSULFATASE FAMILY MEMBER"/>
    <property type="match status" value="1"/>
</dbReference>
<dbReference type="PANTHER" id="PTHR42693:SF33">
    <property type="entry name" value="ARYLSULFATASE"/>
    <property type="match status" value="1"/>
</dbReference>
<evidence type="ECO:0000259" key="7">
    <source>
        <dbReference type="Pfam" id="PF00884"/>
    </source>
</evidence>
<dbReference type="AlphaFoldDB" id="A0A918DRG2"/>
<evidence type="ECO:0000256" key="3">
    <source>
        <dbReference type="ARBA" id="ARBA00022801"/>
    </source>
</evidence>
<accession>A0A918DRG2</accession>
<dbReference type="PROSITE" id="PS00149">
    <property type="entry name" value="SULFATASE_2"/>
    <property type="match status" value="1"/>
</dbReference>
<feature type="signal peptide" evidence="6">
    <location>
        <begin position="1"/>
        <end position="24"/>
    </location>
</feature>
<dbReference type="RefSeq" id="WP_188859719.1">
    <property type="nucleotide sequence ID" value="NZ_BMLT01000003.1"/>
</dbReference>
<feature type="chain" id="PRO_5037848296" evidence="6">
    <location>
        <begin position="25"/>
        <end position="559"/>
    </location>
</feature>
<evidence type="ECO:0000256" key="4">
    <source>
        <dbReference type="ARBA" id="ARBA00022837"/>
    </source>
</evidence>
<gene>
    <name evidence="8" type="primary">atsA</name>
    <name evidence="8" type="ORF">GCM10011348_13410</name>
</gene>
<dbReference type="CDD" id="cd16025">
    <property type="entry name" value="PAS_like"/>
    <property type="match status" value="1"/>
</dbReference>
<evidence type="ECO:0000256" key="1">
    <source>
        <dbReference type="ARBA" id="ARBA00008779"/>
    </source>
</evidence>
<organism evidence="8 9">
    <name type="scientific">Marinobacterium nitratireducens</name>
    <dbReference type="NCBI Taxonomy" id="518897"/>
    <lineage>
        <taxon>Bacteria</taxon>
        <taxon>Pseudomonadati</taxon>
        <taxon>Pseudomonadota</taxon>
        <taxon>Gammaproteobacteria</taxon>
        <taxon>Oceanospirillales</taxon>
        <taxon>Oceanospirillaceae</taxon>
        <taxon>Marinobacterium</taxon>
    </lineage>
</organism>
<dbReference type="InterPro" id="IPR024607">
    <property type="entry name" value="Sulfatase_CS"/>
</dbReference>
<keyword evidence="9" id="KW-1185">Reference proteome</keyword>
<name>A0A918DRG2_9GAMM</name>
<dbReference type="GO" id="GO:0046872">
    <property type="term" value="F:metal ion binding"/>
    <property type="evidence" value="ECO:0007669"/>
    <property type="project" value="UniProtKB-KW"/>
</dbReference>
<dbReference type="GO" id="GO:0004065">
    <property type="term" value="F:arylsulfatase activity"/>
    <property type="evidence" value="ECO:0007669"/>
    <property type="project" value="TreeGrafter"/>
</dbReference>